<evidence type="ECO:0000313" key="1">
    <source>
        <dbReference type="EMBL" id="KAJ8002272.1"/>
    </source>
</evidence>
<protein>
    <submittedName>
        <fullName evidence="1">Uncharacterized protein</fullName>
    </submittedName>
</protein>
<dbReference type="Proteomes" id="UP001157502">
    <property type="component" value="Chromosome 14"/>
</dbReference>
<gene>
    <name evidence="1" type="ORF">DPEC_G00178170</name>
</gene>
<proteinExistence type="predicted"/>
<evidence type="ECO:0000313" key="2">
    <source>
        <dbReference type="Proteomes" id="UP001157502"/>
    </source>
</evidence>
<dbReference type="EMBL" id="CM055741">
    <property type="protein sequence ID" value="KAJ8002272.1"/>
    <property type="molecule type" value="Genomic_DNA"/>
</dbReference>
<organism evidence="1 2">
    <name type="scientific">Dallia pectoralis</name>
    <name type="common">Alaska blackfish</name>
    <dbReference type="NCBI Taxonomy" id="75939"/>
    <lineage>
        <taxon>Eukaryota</taxon>
        <taxon>Metazoa</taxon>
        <taxon>Chordata</taxon>
        <taxon>Craniata</taxon>
        <taxon>Vertebrata</taxon>
        <taxon>Euteleostomi</taxon>
        <taxon>Actinopterygii</taxon>
        <taxon>Neopterygii</taxon>
        <taxon>Teleostei</taxon>
        <taxon>Protacanthopterygii</taxon>
        <taxon>Esociformes</taxon>
        <taxon>Umbridae</taxon>
        <taxon>Dallia</taxon>
    </lineage>
</organism>
<sequence length="364" mass="41119">MPLYNIQANTETQDGKLFTVLNREQWDKLIKLQIAVDEFTRSMTNWQPMEAASRDQTEPDFRTVDDLTQALTHLQTTVVDSDTTSLMGEEMVDALTDSGVTEGTQLFYGQDDRYRNPLWRSLRPTRASTLTEHCETRLHEQTQQWLDTATESVTTDPKTMQTQLFRGAVVDTPPGGIQSKLANVPGLDMMSMGRNTKAHQETKKALNEQGTEVTRELAHTSLEQTKKQKGRRVVKSSPEDSDEARSHGYARKRSDTPSSATAVVERPRQTGQGRGRLQPGEIVQVCYKQKLDQERPWRRKADRGSTWVVVYTLQQGGLGDCGTNRGEGPDRVMTATKMAVQVDGFQFWYYTSHCTTGENKSTIY</sequence>
<reference evidence="1" key="1">
    <citation type="submission" date="2021-05" db="EMBL/GenBank/DDBJ databases">
        <authorList>
            <person name="Pan Q."/>
            <person name="Jouanno E."/>
            <person name="Zahm M."/>
            <person name="Klopp C."/>
            <person name="Cabau C."/>
            <person name="Louis A."/>
            <person name="Berthelot C."/>
            <person name="Parey E."/>
            <person name="Roest Crollius H."/>
            <person name="Montfort J."/>
            <person name="Robinson-Rechavi M."/>
            <person name="Bouchez O."/>
            <person name="Lampietro C."/>
            <person name="Lopez Roques C."/>
            <person name="Donnadieu C."/>
            <person name="Postlethwait J."/>
            <person name="Bobe J."/>
            <person name="Dillon D."/>
            <person name="Chandos A."/>
            <person name="von Hippel F."/>
            <person name="Guiguen Y."/>
        </authorList>
    </citation>
    <scope>NUCLEOTIDE SEQUENCE</scope>
    <source>
        <strain evidence="1">YG-Jan2019</strain>
    </source>
</reference>
<keyword evidence="2" id="KW-1185">Reference proteome</keyword>
<accession>A0ACC2GFD7</accession>
<comment type="caution">
    <text evidence="1">The sequence shown here is derived from an EMBL/GenBank/DDBJ whole genome shotgun (WGS) entry which is preliminary data.</text>
</comment>
<name>A0ACC2GFD7_DALPE</name>